<organism evidence="1">
    <name type="scientific">Streptomyces sp. NBC_00180</name>
    <dbReference type="NCBI Taxonomy" id="2903632"/>
    <lineage>
        <taxon>Bacteria</taxon>
        <taxon>Bacillati</taxon>
        <taxon>Actinomycetota</taxon>
        <taxon>Actinomycetes</taxon>
        <taxon>Kitasatosporales</taxon>
        <taxon>Streptomycetaceae</taxon>
        <taxon>Streptomyces</taxon>
    </lineage>
</organism>
<sequence>MGSYFWNVEGPQADGLACVVCGADFVKRKITSVVVGRNPEDESSVRACKAPCAAALAADADRMAREMWNAVGLDDAEAPDGDVFGVDGHFGSLLRDLKTLAGTEALLTTSHDMVTIRFLLSLTARHAETAMMRARLVLAQAKDVDGADGGD</sequence>
<accession>A0AAU1HY90</accession>
<evidence type="ECO:0000313" key="1">
    <source>
        <dbReference type="EMBL" id="WTP87703.1"/>
    </source>
</evidence>
<dbReference type="AlphaFoldDB" id="A0AAU1HY90"/>
<name>A0AAU1HY90_9ACTN</name>
<reference evidence="1" key="1">
    <citation type="submission" date="2022-10" db="EMBL/GenBank/DDBJ databases">
        <title>The complete genomes of actinobacterial strains from the NBC collection.</title>
        <authorList>
            <person name="Joergensen T.S."/>
            <person name="Alvarez Arevalo M."/>
            <person name="Sterndorff E.B."/>
            <person name="Faurdal D."/>
            <person name="Vuksanovic O."/>
            <person name="Mourched A.-S."/>
            <person name="Charusanti P."/>
            <person name="Shaw S."/>
            <person name="Blin K."/>
            <person name="Weber T."/>
        </authorList>
    </citation>
    <scope>NUCLEOTIDE SEQUENCE</scope>
    <source>
        <strain evidence="1">NBC 00180</strain>
    </source>
</reference>
<dbReference type="EMBL" id="CP108140">
    <property type="protein sequence ID" value="WTP87703.1"/>
    <property type="molecule type" value="Genomic_DNA"/>
</dbReference>
<protein>
    <submittedName>
        <fullName evidence="1">Uncharacterized protein</fullName>
    </submittedName>
</protein>
<gene>
    <name evidence="1" type="ORF">OG477_21110</name>
</gene>
<proteinExistence type="predicted"/>